<evidence type="ECO:0000313" key="2">
    <source>
        <dbReference type="Proteomes" id="UP000003536"/>
    </source>
</evidence>
<proteinExistence type="predicted"/>
<dbReference type="Proteomes" id="UP000003536">
    <property type="component" value="Unassembled WGS sequence"/>
</dbReference>
<gene>
    <name evidence="1" type="ORF">LTSEWAN_0026</name>
</gene>
<comment type="caution">
    <text evidence="1">The sequence shown here is derived from an EMBL/GenBank/DDBJ whole genome shotgun (WGS) entry which is preliminary data.</text>
</comment>
<protein>
    <submittedName>
        <fullName evidence="1">Putative hydroxymethyltransferase</fullName>
    </submittedName>
</protein>
<dbReference type="PATRIC" id="fig|913086.3.peg.27"/>
<sequence>PTVGDFLRKDKGYDWGQMQALNLPDFNVFSILWGGGSTISITTIHSNGEDGGWLADKMVEYYAAPRYFR</sequence>
<dbReference type="AlphaFoldDB" id="G5S5P3"/>
<dbReference type="GO" id="GO:0008168">
    <property type="term" value="F:methyltransferase activity"/>
    <property type="evidence" value="ECO:0007669"/>
    <property type="project" value="UniProtKB-KW"/>
</dbReference>
<accession>G5S5P3</accession>
<reference evidence="1 2" key="1">
    <citation type="journal article" date="2011" name="BMC Genomics">
        <title>Genome sequencing reveals diversification of virulence factor content and possible host adaptation in distinct subpopulations of Salmonella enterica.</title>
        <authorList>
            <person name="den Bakker H.C."/>
            <person name="Moreno Switt A.I."/>
            <person name="Govoni G."/>
            <person name="Cummings C.A."/>
            <person name="Ranieri M.L."/>
            <person name="Degoricija L."/>
            <person name="Hoelzer K."/>
            <person name="Rodriguez-Rivera L.D."/>
            <person name="Brown S."/>
            <person name="Bolchacova E."/>
            <person name="Furtado M.R."/>
            <person name="Wiedmann M."/>
        </authorList>
    </citation>
    <scope>NUCLEOTIDE SEQUENCE [LARGE SCALE GENOMIC DNA]</scope>
    <source>
        <strain evidence="1 2">A4-580</strain>
    </source>
</reference>
<dbReference type="GO" id="GO:0032259">
    <property type="term" value="P:methylation"/>
    <property type="evidence" value="ECO:0007669"/>
    <property type="project" value="UniProtKB-KW"/>
</dbReference>
<name>G5S5P3_SALET</name>
<keyword evidence="1" id="KW-0489">Methyltransferase</keyword>
<keyword evidence="1" id="KW-0808">Transferase</keyword>
<feature type="non-terminal residue" evidence="1">
    <location>
        <position position="1"/>
    </location>
</feature>
<dbReference type="EMBL" id="AFCX01000014">
    <property type="protein sequence ID" value="EHD07162.1"/>
    <property type="molecule type" value="Genomic_DNA"/>
</dbReference>
<organism evidence="1 2">
    <name type="scientific">Salmonella enterica subsp. enterica serovar Wandsworth str. A4-580</name>
    <dbReference type="NCBI Taxonomy" id="913086"/>
    <lineage>
        <taxon>Bacteria</taxon>
        <taxon>Pseudomonadati</taxon>
        <taxon>Pseudomonadota</taxon>
        <taxon>Gammaproteobacteria</taxon>
        <taxon>Enterobacterales</taxon>
        <taxon>Enterobacteriaceae</taxon>
        <taxon>Salmonella</taxon>
    </lineage>
</organism>
<evidence type="ECO:0000313" key="1">
    <source>
        <dbReference type="EMBL" id="EHD07162.1"/>
    </source>
</evidence>